<name>A0A101JF17_9ACTN</name>
<reference evidence="3" key="1">
    <citation type="submission" date="2015-10" db="EMBL/GenBank/DDBJ databases">
        <authorList>
            <person name="Ju K.-S."/>
            <person name="Doroghazi J.R."/>
            <person name="Metcalf W.W."/>
        </authorList>
    </citation>
    <scope>NUCLEOTIDE SEQUENCE [LARGE SCALE GENOMIC DNA]</scope>
    <source>
        <strain evidence="3">NRRL 3151</strain>
    </source>
</reference>
<accession>A0A101JF17</accession>
<gene>
    <name evidence="2" type="ORF">ADL12_34505</name>
</gene>
<evidence type="ECO:0000313" key="2">
    <source>
        <dbReference type="EMBL" id="KUL25651.1"/>
    </source>
</evidence>
<keyword evidence="3" id="KW-1185">Reference proteome</keyword>
<feature type="compositionally biased region" description="Low complexity" evidence="1">
    <location>
        <begin position="136"/>
        <end position="151"/>
    </location>
</feature>
<protein>
    <submittedName>
        <fullName evidence="2">Nucleopolyhedrovirus P10 family protein</fullName>
    </submittedName>
</protein>
<dbReference type="AlphaFoldDB" id="A0A101JF17"/>
<evidence type="ECO:0000256" key="1">
    <source>
        <dbReference type="SAM" id="MobiDB-lite"/>
    </source>
</evidence>
<proteinExistence type="predicted"/>
<comment type="caution">
    <text evidence="2">The sequence shown here is derived from an EMBL/GenBank/DDBJ whole genome shotgun (WGS) entry which is preliminary data.</text>
</comment>
<feature type="region of interest" description="Disordered" evidence="1">
    <location>
        <begin position="133"/>
        <end position="153"/>
    </location>
</feature>
<dbReference type="EMBL" id="LLZG01000367">
    <property type="protein sequence ID" value="KUL25651.1"/>
    <property type="molecule type" value="Genomic_DNA"/>
</dbReference>
<dbReference type="RefSeq" id="WP_062709647.1">
    <property type="nucleotide sequence ID" value="NZ_LLZG01000367.1"/>
</dbReference>
<evidence type="ECO:0000313" key="3">
    <source>
        <dbReference type="Proteomes" id="UP000053923"/>
    </source>
</evidence>
<organism evidence="2 3">
    <name type="scientific">Streptomyces regalis</name>
    <dbReference type="NCBI Taxonomy" id="68262"/>
    <lineage>
        <taxon>Bacteria</taxon>
        <taxon>Bacillati</taxon>
        <taxon>Actinomycetota</taxon>
        <taxon>Actinomycetes</taxon>
        <taxon>Kitasatosporales</taxon>
        <taxon>Streptomycetaceae</taxon>
        <taxon>Streptomyces</taxon>
    </lineage>
</organism>
<sequence length="239" mass="25214">MTADRWTQAVKRQLGLGRLLPLGSPHDGAWIAEAAAEAVLRRATEDMRGVRLDALRIALIDPDGADEAAVPPPPSALPPGRLLVTADFAATATDPLPTTAERLRELLTAAATERLGLTVTEVDLRVTALLDEDAEPAPVRQPEPAQAAEPQNPDEERIAAAALAVPGVTRLTGALGGLGRAVHIEERQDETALPRLHARVEIAVSADHRAVEVAREVRKRAGNALPDHPTVAVLITAVG</sequence>
<dbReference type="Proteomes" id="UP000053923">
    <property type="component" value="Unassembled WGS sequence"/>
</dbReference>